<keyword evidence="2" id="KW-0813">Transport</keyword>
<dbReference type="RefSeq" id="WP_092477767.1">
    <property type="nucleotide sequence ID" value="NZ_FOHN01000010.1"/>
</dbReference>
<dbReference type="InterPro" id="IPR002528">
    <property type="entry name" value="MATE_fam"/>
</dbReference>
<feature type="transmembrane region" description="Helical" evidence="7">
    <location>
        <begin position="138"/>
        <end position="155"/>
    </location>
</feature>
<evidence type="ECO:0000256" key="7">
    <source>
        <dbReference type="SAM" id="Phobius"/>
    </source>
</evidence>
<keyword evidence="4 7" id="KW-0812">Transmembrane</keyword>
<feature type="transmembrane region" description="Helical" evidence="7">
    <location>
        <begin position="51"/>
        <end position="71"/>
    </location>
</feature>
<dbReference type="NCBIfam" id="TIGR00797">
    <property type="entry name" value="matE"/>
    <property type="match status" value="1"/>
</dbReference>
<accession>A0A1I0CIX2</accession>
<feature type="transmembrane region" description="Helical" evidence="7">
    <location>
        <begin position="358"/>
        <end position="378"/>
    </location>
</feature>
<evidence type="ECO:0000313" key="8">
    <source>
        <dbReference type="EMBL" id="SET19590.1"/>
    </source>
</evidence>
<evidence type="ECO:0000256" key="1">
    <source>
        <dbReference type="ARBA" id="ARBA00004651"/>
    </source>
</evidence>
<dbReference type="GO" id="GO:0042910">
    <property type="term" value="F:xenobiotic transmembrane transporter activity"/>
    <property type="evidence" value="ECO:0007669"/>
    <property type="project" value="InterPro"/>
</dbReference>
<feature type="transmembrane region" description="Helical" evidence="7">
    <location>
        <begin position="236"/>
        <end position="265"/>
    </location>
</feature>
<keyword evidence="3" id="KW-1003">Cell membrane</keyword>
<dbReference type="InterPro" id="IPR048279">
    <property type="entry name" value="MdtK-like"/>
</dbReference>
<dbReference type="OrthoDB" id="9776324at2"/>
<keyword evidence="5 7" id="KW-1133">Transmembrane helix</keyword>
<dbReference type="EMBL" id="FOHN01000010">
    <property type="protein sequence ID" value="SET19590.1"/>
    <property type="molecule type" value="Genomic_DNA"/>
</dbReference>
<keyword evidence="9" id="KW-1185">Reference proteome</keyword>
<gene>
    <name evidence="8" type="ORF">SAMN04487772_11039</name>
</gene>
<evidence type="ECO:0000313" key="9">
    <source>
        <dbReference type="Proteomes" id="UP000199800"/>
    </source>
</evidence>
<dbReference type="PANTHER" id="PTHR43549">
    <property type="entry name" value="MULTIDRUG RESISTANCE PROTEIN YPNP-RELATED"/>
    <property type="match status" value="1"/>
</dbReference>
<feature type="transmembrane region" description="Helical" evidence="7">
    <location>
        <begin position="390"/>
        <end position="411"/>
    </location>
</feature>
<evidence type="ECO:0000256" key="2">
    <source>
        <dbReference type="ARBA" id="ARBA00022448"/>
    </source>
</evidence>
<feature type="transmembrane region" description="Helical" evidence="7">
    <location>
        <begin position="285"/>
        <end position="307"/>
    </location>
</feature>
<proteinExistence type="predicted"/>
<evidence type="ECO:0000256" key="6">
    <source>
        <dbReference type="ARBA" id="ARBA00023136"/>
    </source>
</evidence>
<reference evidence="8 9" key="1">
    <citation type="submission" date="2016-10" db="EMBL/GenBank/DDBJ databases">
        <authorList>
            <person name="de Groot N.N."/>
        </authorList>
    </citation>
    <scope>NUCLEOTIDE SEQUENCE [LARGE SCALE GENOMIC DNA]</scope>
    <source>
        <strain evidence="8 9">DSM 1801</strain>
    </source>
</reference>
<sequence length="451" mass="49850">MRTNRTMDMTRGNILQHILIFTIPLFIGVIFQQLYNIMDMVIAGYLLEDKALAAIGATSTLYSLVIGFSNGMNNGFGIIWARRFGAKDEDGLRDAIGAALILNGFLIFGMTSLSVLGLKVFLRFMCVPQSIFERSYEYIMVILLGIGVTLLYNMEGGILRAVGNSRVPLYFVIVTSILNIFFNLVLVICFHMDVAGLALGTVIAQGISVLGCFFYITKNYPELKLSKKNFVLNKNLLGELFTTGLSMGLMSSIFSIGSVILQSGINKLGLVYVTAHTAARRIIEIFMQPFAALATAAATFVSQNFGAGEGKRIVDGIKTTCKVSFCWAVFSFVILYVFGEDIVFLLTHTKNKEVIDNAIMNIHININFFIFLGILVVLRSSLQGFGRKIVPLIASSIELGMKIFSKFFIVPRFGYVGASYTEPSTWLVCMVFLLLVALVLGKQFNTFLETK</sequence>
<dbReference type="PANTHER" id="PTHR43549:SF3">
    <property type="entry name" value="MULTIDRUG RESISTANCE PROTEIN YPNP-RELATED"/>
    <property type="match status" value="1"/>
</dbReference>
<dbReference type="GO" id="GO:0015297">
    <property type="term" value="F:antiporter activity"/>
    <property type="evidence" value="ECO:0007669"/>
    <property type="project" value="InterPro"/>
</dbReference>
<feature type="transmembrane region" description="Helical" evidence="7">
    <location>
        <begin position="92"/>
        <end position="118"/>
    </location>
</feature>
<evidence type="ECO:0000256" key="3">
    <source>
        <dbReference type="ARBA" id="ARBA00022475"/>
    </source>
</evidence>
<comment type="subcellular location">
    <subcellularLocation>
        <location evidence="1">Cell membrane</location>
        <topology evidence="1">Multi-pass membrane protein</topology>
    </subcellularLocation>
</comment>
<feature type="transmembrane region" description="Helical" evidence="7">
    <location>
        <begin position="167"/>
        <end position="188"/>
    </location>
</feature>
<keyword evidence="6 7" id="KW-0472">Membrane</keyword>
<feature type="transmembrane region" description="Helical" evidence="7">
    <location>
        <begin position="319"/>
        <end position="338"/>
    </location>
</feature>
<evidence type="ECO:0000256" key="4">
    <source>
        <dbReference type="ARBA" id="ARBA00022692"/>
    </source>
</evidence>
<organism evidence="8 9">
    <name type="scientific">[Clostridium] polysaccharolyticum</name>
    <dbReference type="NCBI Taxonomy" id="29364"/>
    <lineage>
        <taxon>Bacteria</taxon>
        <taxon>Bacillati</taxon>
        <taxon>Bacillota</taxon>
        <taxon>Clostridia</taxon>
        <taxon>Lachnospirales</taxon>
        <taxon>Lachnospiraceae</taxon>
    </lineage>
</organism>
<dbReference type="AlphaFoldDB" id="A0A1I0CIX2"/>
<feature type="transmembrane region" description="Helical" evidence="7">
    <location>
        <begin position="12"/>
        <end position="31"/>
    </location>
</feature>
<protein>
    <submittedName>
        <fullName evidence="8">Putative efflux protein, MATE family</fullName>
    </submittedName>
</protein>
<feature type="transmembrane region" description="Helical" evidence="7">
    <location>
        <begin position="194"/>
        <end position="216"/>
    </location>
</feature>
<evidence type="ECO:0000256" key="5">
    <source>
        <dbReference type="ARBA" id="ARBA00022989"/>
    </source>
</evidence>
<dbReference type="STRING" id="29364.SAMN04487772_11039"/>
<dbReference type="InterPro" id="IPR052031">
    <property type="entry name" value="Membrane_Transporter-Flippase"/>
</dbReference>
<dbReference type="Pfam" id="PF01554">
    <property type="entry name" value="MatE"/>
    <property type="match status" value="2"/>
</dbReference>
<feature type="transmembrane region" description="Helical" evidence="7">
    <location>
        <begin position="423"/>
        <end position="441"/>
    </location>
</feature>
<dbReference type="PIRSF" id="PIRSF006603">
    <property type="entry name" value="DinF"/>
    <property type="match status" value="1"/>
</dbReference>
<name>A0A1I0CIX2_9FIRM</name>
<dbReference type="Proteomes" id="UP000199800">
    <property type="component" value="Unassembled WGS sequence"/>
</dbReference>
<dbReference type="GO" id="GO:0005886">
    <property type="term" value="C:plasma membrane"/>
    <property type="evidence" value="ECO:0007669"/>
    <property type="project" value="UniProtKB-SubCell"/>
</dbReference>